<sequence>GSKFVHMVYQFARHVMIEDMKKLSLGTGILLPKVQKLRPEDMHVVKARHRVANNKLLKILQKEVYVIREYGKKAR</sequence>
<keyword evidence="3" id="KW-1185">Reference proteome</keyword>
<feature type="non-terminal residue" evidence="2">
    <location>
        <position position="1"/>
    </location>
</feature>
<feature type="domain" description="HAUS augmin-like complex subunit 6 N-terminal" evidence="1">
    <location>
        <begin position="1"/>
        <end position="75"/>
    </location>
</feature>
<dbReference type="AlphaFoldDB" id="A0A851CBS1"/>
<evidence type="ECO:0000259" key="1">
    <source>
        <dbReference type="Pfam" id="PF14661"/>
    </source>
</evidence>
<dbReference type="EMBL" id="WEIV01014750">
    <property type="protein sequence ID" value="NWI54578.1"/>
    <property type="molecule type" value="Genomic_DNA"/>
</dbReference>
<evidence type="ECO:0000313" key="3">
    <source>
        <dbReference type="Proteomes" id="UP000642973"/>
    </source>
</evidence>
<dbReference type="InterPro" id="IPR028163">
    <property type="entry name" value="HAUS_6_N"/>
</dbReference>
<evidence type="ECO:0000313" key="2">
    <source>
        <dbReference type="EMBL" id="NWI54578.1"/>
    </source>
</evidence>
<accession>A0A851CBS1</accession>
<protein>
    <submittedName>
        <fullName evidence="2">HAUS6 protein</fullName>
    </submittedName>
</protein>
<dbReference type="Pfam" id="PF14661">
    <property type="entry name" value="HAUS6_N"/>
    <property type="match status" value="1"/>
</dbReference>
<dbReference type="Proteomes" id="UP000642973">
    <property type="component" value="Unassembled WGS sequence"/>
</dbReference>
<gene>
    <name evidence="2" type="primary">Haus6_0</name>
    <name evidence="2" type="ORF">CALVIR_R14592</name>
</gene>
<organism evidence="2 3">
    <name type="scientific">Calyptomena viridis</name>
    <name type="common">Lesser green broadbill</name>
    <dbReference type="NCBI Taxonomy" id="135972"/>
    <lineage>
        <taxon>Eukaryota</taxon>
        <taxon>Metazoa</taxon>
        <taxon>Chordata</taxon>
        <taxon>Craniata</taxon>
        <taxon>Vertebrata</taxon>
        <taxon>Euteleostomi</taxon>
        <taxon>Archelosauria</taxon>
        <taxon>Archosauria</taxon>
        <taxon>Dinosauria</taxon>
        <taxon>Saurischia</taxon>
        <taxon>Theropoda</taxon>
        <taxon>Coelurosauria</taxon>
        <taxon>Aves</taxon>
        <taxon>Neognathae</taxon>
        <taxon>Neoaves</taxon>
        <taxon>Telluraves</taxon>
        <taxon>Australaves</taxon>
        <taxon>Passeriformes</taxon>
        <taxon>Eurylaimidae</taxon>
        <taxon>Calyptomena</taxon>
    </lineage>
</organism>
<feature type="non-terminal residue" evidence="2">
    <location>
        <position position="75"/>
    </location>
</feature>
<comment type="caution">
    <text evidence="2">The sequence shown here is derived from an EMBL/GenBank/DDBJ whole genome shotgun (WGS) entry which is preliminary data.</text>
</comment>
<reference evidence="2" key="1">
    <citation type="submission" date="2019-10" db="EMBL/GenBank/DDBJ databases">
        <title>Bird 10,000 Genomes (B10K) Project - Family phase.</title>
        <authorList>
            <person name="Zhang G."/>
        </authorList>
    </citation>
    <scope>NUCLEOTIDE SEQUENCE</scope>
    <source>
        <strain evidence="2">B10K-DU-002-55</strain>
        <tissue evidence="2">Muscle</tissue>
    </source>
</reference>
<name>A0A851CBS1_CALVR</name>
<proteinExistence type="predicted"/>